<dbReference type="GeneID" id="80890627"/>
<name>A0A9W8Q200_AKAMU</name>
<dbReference type="AlphaFoldDB" id="A0A9W8Q200"/>
<comment type="caution">
    <text evidence="1">The sequence shown here is derived from an EMBL/GenBank/DDBJ whole genome shotgun (WGS) entry which is preliminary data.</text>
</comment>
<dbReference type="RefSeq" id="XP_056048259.1">
    <property type="nucleotide sequence ID" value="XM_056193421.1"/>
</dbReference>
<evidence type="ECO:0000313" key="2">
    <source>
        <dbReference type="Proteomes" id="UP001144673"/>
    </source>
</evidence>
<evidence type="ECO:0000313" key="1">
    <source>
        <dbReference type="EMBL" id="KAJ4144589.1"/>
    </source>
</evidence>
<dbReference type="EMBL" id="JAJHUN010000011">
    <property type="protein sequence ID" value="KAJ4144589.1"/>
    <property type="molecule type" value="Genomic_DNA"/>
</dbReference>
<dbReference type="Proteomes" id="UP001144673">
    <property type="component" value="Chromosome 2"/>
</dbReference>
<gene>
    <name evidence="1" type="ORF">LMH87_003468</name>
</gene>
<protein>
    <submittedName>
        <fullName evidence="1">Uncharacterized protein</fullName>
    </submittedName>
</protein>
<dbReference type="KEGG" id="amus:LMH87_003468"/>
<organism evidence="1 2">
    <name type="scientific">Akanthomyces muscarius</name>
    <name type="common">Entomopathogenic fungus</name>
    <name type="synonym">Lecanicillium muscarium</name>
    <dbReference type="NCBI Taxonomy" id="2231603"/>
    <lineage>
        <taxon>Eukaryota</taxon>
        <taxon>Fungi</taxon>
        <taxon>Dikarya</taxon>
        <taxon>Ascomycota</taxon>
        <taxon>Pezizomycotina</taxon>
        <taxon>Sordariomycetes</taxon>
        <taxon>Hypocreomycetidae</taxon>
        <taxon>Hypocreales</taxon>
        <taxon>Cordycipitaceae</taxon>
        <taxon>Akanthomyces</taxon>
    </lineage>
</organism>
<accession>A0A9W8Q200</accession>
<proteinExistence type="predicted"/>
<sequence>MPNEKEKVVACFPATKGLVLVAFIRQQLTKVPAQSMATIRQPILGSFFSAGPKTDLASAGFTDGRNKNPVYALVFSLACLRH</sequence>
<keyword evidence="2" id="KW-1185">Reference proteome</keyword>
<reference evidence="1" key="1">
    <citation type="journal article" date="2023" name="Access Microbiol">
        <title>De-novo genome assembly for Akanthomyces muscarius, a biocontrol agent of insect agricultural pests.</title>
        <authorList>
            <person name="Erdos Z."/>
            <person name="Studholme D.J."/>
            <person name="Raymond B."/>
            <person name="Sharma M."/>
        </authorList>
    </citation>
    <scope>NUCLEOTIDE SEQUENCE</scope>
    <source>
        <strain evidence="1">Ve6</strain>
    </source>
</reference>